<dbReference type="InterPro" id="IPR036390">
    <property type="entry name" value="WH_DNA-bd_sf"/>
</dbReference>
<gene>
    <name evidence="2" type="ORF">SAMN04488692_102142</name>
</gene>
<keyword evidence="3" id="KW-1185">Reference proteome</keyword>
<name>A0A1G9I864_9FIRM</name>
<reference evidence="2 3" key="1">
    <citation type="submission" date="2016-10" db="EMBL/GenBank/DDBJ databases">
        <authorList>
            <person name="de Groot N.N."/>
        </authorList>
    </citation>
    <scope>NUCLEOTIDE SEQUENCE [LARGE SCALE GENOMIC DNA]</scope>
    <source>
        <strain evidence="2 3">SLAS-1</strain>
    </source>
</reference>
<sequence>MDLDINYKLWLEKDGSKVFGPGPAKMLELVDRMGSLKRAAETMDMSYSQAWNLLDSLEKRLGFELTEGKAGGSRGGGSRLTEKGRILLRKYRGLEKDFAGRVQELADDYFDGKRSEGDRC</sequence>
<dbReference type="InterPro" id="IPR051815">
    <property type="entry name" value="Molybdate_resp_trans_reg"/>
</dbReference>
<evidence type="ECO:0000313" key="3">
    <source>
        <dbReference type="Proteomes" id="UP000199476"/>
    </source>
</evidence>
<dbReference type="Pfam" id="PF00126">
    <property type="entry name" value="HTH_1"/>
    <property type="match status" value="1"/>
</dbReference>
<dbReference type="PANTHER" id="PTHR30432">
    <property type="entry name" value="TRANSCRIPTIONAL REGULATOR MODE"/>
    <property type="match status" value="1"/>
</dbReference>
<dbReference type="EMBL" id="FNGO01000002">
    <property type="protein sequence ID" value="SDL21460.1"/>
    <property type="molecule type" value="Genomic_DNA"/>
</dbReference>
<dbReference type="STRING" id="321763.SAMN04488692_102142"/>
<dbReference type="InterPro" id="IPR036388">
    <property type="entry name" value="WH-like_DNA-bd_sf"/>
</dbReference>
<dbReference type="AlphaFoldDB" id="A0A1G9I864"/>
<evidence type="ECO:0000259" key="1">
    <source>
        <dbReference type="Pfam" id="PF00126"/>
    </source>
</evidence>
<dbReference type="PANTHER" id="PTHR30432:SF1">
    <property type="entry name" value="DNA-BINDING TRANSCRIPTIONAL DUAL REGULATOR MODE"/>
    <property type="match status" value="1"/>
</dbReference>
<dbReference type="InterPro" id="IPR000847">
    <property type="entry name" value="LysR_HTH_N"/>
</dbReference>
<accession>A0A1G9I864</accession>
<feature type="domain" description="HTH lysR-type" evidence="1">
    <location>
        <begin position="26"/>
        <end position="85"/>
    </location>
</feature>
<organism evidence="2 3">
    <name type="scientific">Halarsenatibacter silvermanii</name>
    <dbReference type="NCBI Taxonomy" id="321763"/>
    <lineage>
        <taxon>Bacteria</taxon>
        <taxon>Bacillati</taxon>
        <taxon>Bacillota</taxon>
        <taxon>Clostridia</taxon>
        <taxon>Halanaerobiales</taxon>
        <taxon>Halarsenatibacteraceae</taxon>
        <taxon>Halarsenatibacter</taxon>
    </lineage>
</organism>
<evidence type="ECO:0000313" key="2">
    <source>
        <dbReference type="EMBL" id="SDL21460.1"/>
    </source>
</evidence>
<dbReference type="Proteomes" id="UP000199476">
    <property type="component" value="Unassembled WGS sequence"/>
</dbReference>
<dbReference type="Gene3D" id="1.10.10.10">
    <property type="entry name" value="Winged helix-like DNA-binding domain superfamily/Winged helix DNA-binding domain"/>
    <property type="match status" value="1"/>
</dbReference>
<protein>
    <submittedName>
        <fullName evidence="2">Molybdate transport system regulatory protein</fullName>
    </submittedName>
</protein>
<proteinExistence type="predicted"/>
<dbReference type="GO" id="GO:0003700">
    <property type="term" value="F:DNA-binding transcription factor activity"/>
    <property type="evidence" value="ECO:0007669"/>
    <property type="project" value="InterPro"/>
</dbReference>
<dbReference type="SUPFAM" id="SSF46785">
    <property type="entry name" value="Winged helix' DNA-binding domain"/>
    <property type="match status" value="1"/>
</dbReference>
<dbReference type="RefSeq" id="WP_234985458.1">
    <property type="nucleotide sequence ID" value="NZ_FNGO01000002.1"/>
</dbReference>